<comment type="caution">
    <text evidence="3">The sequence shown here is derived from an EMBL/GenBank/DDBJ whole genome shotgun (WGS) entry which is preliminary data.</text>
</comment>
<evidence type="ECO:0000313" key="3">
    <source>
        <dbReference type="EMBL" id="RAL20534.1"/>
    </source>
</evidence>
<dbReference type="SUPFAM" id="SSF49373">
    <property type="entry name" value="Invasin/intimin cell-adhesion fragments"/>
    <property type="match status" value="1"/>
</dbReference>
<dbReference type="InterPro" id="IPR009091">
    <property type="entry name" value="RCC1/BLIP-II"/>
</dbReference>
<dbReference type="InterPro" id="IPR000408">
    <property type="entry name" value="Reg_chr_condens"/>
</dbReference>
<keyword evidence="4" id="KW-1185">Reference proteome</keyword>
<dbReference type="SUPFAM" id="SSF50985">
    <property type="entry name" value="RCC1/BLIP-II"/>
    <property type="match status" value="2"/>
</dbReference>
<dbReference type="InterPro" id="IPR051553">
    <property type="entry name" value="Ran_GTPase-activating"/>
</dbReference>
<organism evidence="3 4">
    <name type="scientific">Lujinxingia litoralis</name>
    <dbReference type="NCBI Taxonomy" id="2211119"/>
    <lineage>
        <taxon>Bacteria</taxon>
        <taxon>Deltaproteobacteria</taxon>
        <taxon>Bradymonadales</taxon>
        <taxon>Lujinxingiaceae</taxon>
        <taxon>Lujinxingia</taxon>
    </lineage>
</organism>
<dbReference type="Pfam" id="PF02368">
    <property type="entry name" value="Big_2"/>
    <property type="match status" value="1"/>
</dbReference>
<dbReference type="Pfam" id="PF00415">
    <property type="entry name" value="RCC1"/>
    <property type="match status" value="2"/>
</dbReference>
<dbReference type="InterPro" id="IPR008964">
    <property type="entry name" value="Invasin/intimin_cell_adhesion"/>
</dbReference>
<evidence type="ECO:0000259" key="2">
    <source>
        <dbReference type="Pfam" id="PF02368"/>
    </source>
</evidence>
<dbReference type="InterPro" id="IPR003343">
    <property type="entry name" value="Big_2"/>
</dbReference>
<evidence type="ECO:0000256" key="1">
    <source>
        <dbReference type="SAM" id="Phobius"/>
    </source>
</evidence>
<sequence length="637" mass="66684">MVRWPLCSRGGGMRASVVTRRRGVPVGGIGCWIAVALLMVLCGGCIEDPDLFQPRFRGDAGELPDGGEDAPSCEEEPVDCQAAGGCGWVEDRCGELVDCGLCPGEERLELRPDELVLSLGERAELRAVWRSLEGERAVEQELRWSSDSAAVEVDASGQVQAISYGEGVIRASSADGGQEARARVAVAAPLARLELSLESSRVHVGAEGVVEVAFFDALEAPTAARALRWESSDESVLRVDDEGRVQGIASGRAQVSAQAGEVRASLEVEVYFVWRDVTPGEMFSCGLSGARRAYCWGANEAGQLGDGTTEARAEPREILGGLRFEALSAGKDFVCGIGAQGGVYCWGNNAQGQSGQPIGEETRRVLEPTQVIRRTAAGAEALELSRMDSGLAYTCGVHDASARVYCWGINNSGQIGRVPADGYPGVYDSPMVIGGDAYEAVLVATAYPVGCATSPSGEVACWGWQKDLLLSLVDEEAPDVIGEPMPLATQVAFVQMAGARRHFCGLDVGGQLYCWGRNGLGQLGTGDQATSGAPVEASTEARFQKISIGASHGCAVTLDGSEVHCWGDSRSGQAGPSQDRVLAPVPVTLSEGSFVDVGAGGQHSCALAASGRLYCFGRGDEGQCGPGEGAVREVPGF</sequence>
<dbReference type="EMBL" id="QHKO01000009">
    <property type="protein sequence ID" value="RAL20534.1"/>
    <property type="molecule type" value="Genomic_DNA"/>
</dbReference>
<feature type="domain" description="BIG2" evidence="2">
    <location>
        <begin position="219"/>
        <end position="270"/>
    </location>
</feature>
<dbReference type="Pfam" id="PF13540">
    <property type="entry name" value="RCC1_2"/>
    <property type="match status" value="1"/>
</dbReference>
<dbReference type="Gene3D" id="2.130.10.30">
    <property type="entry name" value="Regulator of chromosome condensation 1/beta-lactamase-inhibitor protein II"/>
    <property type="match status" value="2"/>
</dbReference>
<keyword evidence="1" id="KW-0812">Transmembrane</keyword>
<protein>
    <recommendedName>
        <fullName evidence="2">BIG2 domain-containing protein</fullName>
    </recommendedName>
</protein>
<dbReference type="PRINTS" id="PR00633">
    <property type="entry name" value="RCCNDNSATION"/>
</dbReference>
<keyword evidence="1" id="KW-1133">Transmembrane helix</keyword>
<dbReference type="PROSITE" id="PS50012">
    <property type="entry name" value="RCC1_3"/>
    <property type="match status" value="4"/>
</dbReference>
<dbReference type="GO" id="GO:0005085">
    <property type="term" value="F:guanyl-nucleotide exchange factor activity"/>
    <property type="evidence" value="ECO:0007669"/>
    <property type="project" value="TreeGrafter"/>
</dbReference>
<feature type="transmembrane region" description="Helical" evidence="1">
    <location>
        <begin position="23"/>
        <end position="41"/>
    </location>
</feature>
<dbReference type="GO" id="GO:0005737">
    <property type="term" value="C:cytoplasm"/>
    <property type="evidence" value="ECO:0007669"/>
    <property type="project" value="TreeGrafter"/>
</dbReference>
<keyword evidence="1" id="KW-0472">Membrane</keyword>
<gene>
    <name evidence="3" type="ORF">DL240_15960</name>
</gene>
<name>A0A328C281_9DELT</name>
<dbReference type="Gene3D" id="2.60.40.1080">
    <property type="match status" value="2"/>
</dbReference>
<reference evidence="3 4" key="1">
    <citation type="submission" date="2018-05" db="EMBL/GenBank/DDBJ databases">
        <title>Lujinxingia marina gen. nov. sp. nov., a new facultative anaerobic member of the class Deltaproteobacteria, and proposal of Lujinxingaceae fam. nov.</title>
        <authorList>
            <person name="Li C.-M."/>
        </authorList>
    </citation>
    <scope>NUCLEOTIDE SEQUENCE [LARGE SCALE GENOMIC DNA]</scope>
    <source>
        <strain evidence="3 4">B210</strain>
    </source>
</reference>
<dbReference type="PANTHER" id="PTHR45982:SF1">
    <property type="entry name" value="REGULATOR OF CHROMOSOME CONDENSATION"/>
    <property type="match status" value="1"/>
</dbReference>
<evidence type="ECO:0000313" key="4">
    <source>
        <dbReference type="Proteomes" id="UP000249169"/>
    </source>
</evidence>
<dbReference type="AlphaFoldDB" id="A0A328C281"/>
<dbReference type="PANTHER" id="PTHR45982">
    <property type="entry name" value="REGULATOR OF CHROMOSOME CONDENSATION"/>
    <property type="match status" value="1"/>
</dbReference>
<proteinExistence type="predicted"/>
<accession>A0A328C281</accession>
<dbReference type="Proteomes" id="UP000249169">
    <property type="component" value="Unassembled WGS sequence"/>
</dbReference>